<sequence length="73" mass="7782">MKGILVCFLVGVLFLGSIFGICAGFEAAFGDQAVKVMVGTLIIGFATVFVGFIICSMFDETRVVKALAEWANK</sequence>
<organism evidence="2 3">
    <name type="scientific">Erwinia phage Hena1</name>
    <dbReference type="NCBI Taxonomy" id="2678601"/>
    <lineage>
        <taxon>Viruses</taxon>
        <taxon>Duplodnaviria</taxon>
        <taxon>Heunggongvirae</taxon>
        <taxon>Uroviricota</taxon>
        <taxon>Caudoviricetes</taxon>
        <taxon>Vequintavirinae</taxon>
        <taxon>Henunavirus</taxon>
        <taxon>Henunavirus hena1</taxon>
    </lineage>
</organism>
<keyword evidence="1" id="KW-0472">Membrane</keyword>
<dbReference type="EMBL" id="MN732867">
    <property type="protein sequence ID" value="QGZ16192.1"/>
    <property type="molecule type" value="Genomic_DNA"/>
</dbReference>
<accession>A0A6B9JC66</accession>
<keyword evidence="1" id="KW-0812">Transmembrane</keyword>
<keyword evidence="3" id="KW-1185">Reference proteome</keyword>
<name>A0A6B9JC66_9CAUD</name>
<dbReference type="Proteomes" id="UP000433183">
    <property type="component" value="Segment"/>
</dbReference>
<reference evidence="2 3" key="1">
    <citation type="submission" date="2019-11" db="EMBL/GenBank/DDBJ databases">
        <title>Characterization of a new Erwinia amylovora bacteriophage.</title>
        <authorList>
            <person name="Valentovich L.N."/>
            <person name="Akhremchuk A.E."/>
            <person name="Besarab N.V."/>
            <person name="Lagonenko A.L."/>
        </authorList>
    </citation>
    <scope>NUCLEOTIDE SEQUENCE [LARGE SCALE GENOMIC DNA]</scope>
</reference>
<gene>
    <name evidence="2" type="ORF">Hena1_00160</name>
</gene>
<keyword evidence="1" id="KW-1133">Transmembrane helix</keyword>
<feature type="transmembrane region" description="Helical" evidence="1">
    <location>
        <begin position="36"/>
        <end position="58"/>
    </location>
</feature>
<evidence type="ECO:0000313" key="2">
    <source>
        <dbReference type="EMBL" id="QGZ16192.1"/>
    </source>
</evidence>
<evidence type="ECO:0000313" key="3">
    <source>
        <dbReference type="Proteomes" id="UP000433183"/>
    </source>
</evidence>
<proteinExistence type="predicted"/>
<evidence type="ECO:0000256" key="1">
    <source>
        <dbReference type="SAM" id="Phobius"/>
    </source>
</evidence>
<protein>
    <submittedName>
        <fullName evidence="2">Uncharacterized protein</fullName>
    </submittedName>
</protein>